<evidence type="ECO:0000256" key="2">
    <source>
        <dbReference type="ARBA" id="ARBA00022664"/>
    </source>
</evidence>
<feature type="domain" description="Symplekin/Pta1 N-terminal" evidence="5">
    <location>
        <begin position="112"/>
        <end position="327"/>
    </location>
</feature>
<feature type="region of interest" description="Disordered" evidence="4">
    <location>
        <begin position="1103"/>
        <end position="1167"/>
    </location>
</feature>
<evidence type="ECO:0000256" key="3">
    <source>
        <dbReference type="ARBA" id="ARBA00023242"/>
    </source>
</evidence>
<name>A0A7I8VDT2_9ANNE</name>
<evidence type="ECO:0000313" key="7">
    <source>
        <dbReference type="EMBL" id="CAD5113531.1"/>
    </source>
</evidence>
<dbReference type="GO" id="GO:0006397">
    <property type="term" value="P:mRNA processing"/>
    <property type="evidence" value="ECO:0007669"/>
    <property type="project" value="UniProtKB-KW"/>
</dbReference>
<evidence type="ECO:0000259" key="5">
    <source>
        <dbReference type="Pfam" id="PF11935"/>
    </source>
</evidence>
<dbReference type="InterPro" id="IPR021850">
    <property type="entry name" value="Symplekin/Pta1"/>
</dbReference>
<dbReference type="AlphaFoldDB" id="A0A7I8VDT2"/>
<gene>
    <name evidence="7" type="ORF">DGYR_LOCUS2503</name>
</gene>
<dbReference type="EMBL" id="CAJFCJ010000004">
    <property type="protein sequence ID" value="CAD5113531.1"/>
    <property type="molecule type" value="Genomic_DNA"/>
</dbReference>
<dbReference type="SUPFAM" id="SSF48371">
    <property type="entry name" value="ARM repeat"/>
    <property type="match status" value="1"/>
</dbReference>
<feature type="compositionally biased region" description="Basic and acidic residues" evidence="4">
    <location>
        <begin position="1143"/>
        <end position="1157"/>
    </location>
</feature>
<keyword evidence="2" id="KW-0507">mRNA processing</keyword>
<dbReference type="Proteomes" id="UP000549394">
    <property type="component" value="Unassembled WGS sequence"/>
</dbReference>
<dbReference type="InterPro" id="IPR016024">
    <property type="entry name" value="ARM-type_fold"/>
</dbReference>
<evidence type="ECO:0000313" key="8">
    <source>
        <dbReference type="Proteomes" id="UP000549394"/>
    </source>
</evidence>
<keyword evidence="3" id="KW-0539">Nucleus</keyword>
<dbReference type="Gene3D" id="1.25.10.10">
    <property type="entry name" value="Leucine-rich Repeat Variant"/>
    <property type="match status" value="1"/>
</dbReference>
<dbReference type="Pfam" id="PF12295">
    <property type="entry name" value="Symplekin_C"/>
    <property type="match status" value="1"/>
</dbReference>
<reference evidence="7 8" key="1">
    <citation type="submission" date="2020-08" db="EMBL/GenBank/DDBJ databases">
        <authorList>
            <person name="Hejnol A."/>
        </authorList>
    </citation>
    <scope>NUCLEOTIDE SEQUENCE [LARGE SCALE GENOMIC DNA]</scope>
</reference>
<organism evidence="7 8">
    <name type="scientific">Dimorphilus gyrociliatus</name>
    <dbReference type="NCBI Taxonomy" id="2664684"/>
    <lineage>
        <taxon>Eukaryota</taxon>
        <taxon>Metazoa</taxon>
        <taxon>Spiralia</taxon>
        <taxon>Lophotrochozoa</taxon>
        <taxon>Annelida</taxon>
        <taxon>Polychaeta</taxon>
        <taxon>Polychaeta incertae sedis</taxon>
        <taxon>Dinophilidae</taxon>
        <taxon>Dimorphilus</taxon>
    </lineage>
</organism>
<comment type="caution">
    <text evidence="7">The sequence shown here is derived from an EMBL/GenBank/DDBJ whole genome shotgun (WGS) entry which is preliminary data.</text>
</comment>
<dbReference type="OrthoDB" id="331600at2759"/>
<dbReference type="PANTHER" id="PTHR15245">
    <property type="entry name" value="SYMPLEKIN-RELATED"/>
    <property type="match status" value="1"/>
</dbReference>
<feature type="compositionally biased region" description="Basic and acidic residues" evidence="4">
    <location>
        <begin position="1103"/>
        <end position="1126"/>
    </location>
</feature>
<feature type="compositionally biased region" description="Basic and acidic residues" evidence="4">
    <location>
        <begin position="486"/>
        <end position="500"/>
    </location>
</feature>
<sequence>MEDDLMALYPDGEQDSQALYDKIVELINEASSLHSGDERCANLNMVHDLLVNRCPQYLDNFFDEFVAFQTDNYILVKKGVLNFLEAACDKDLEMLPKVINHLTLLLEDEVNDVRKKVMLVLPSVYSNCLRWILSARSISTEMENTWQFLNQMQRKIIDELDSVNDGIRTHAVKFTEGLSIVLSEKTEDSILTSRTANYTTLDSIPNNHSFLKWTKLEDEGKQALDSLLGFLALSHISSVNLMTCIASLTNIARQRPQFMDRVVKAFEALHVNLPPTLAKSQVSSVRKDLKIQLLSLLRHPCSIDYHTQITTLLSGLGATQTEIVKNQPKVDERRGKRKLGDEKARQMAIGEKRPRLEANMEDLSDDYEMSGNVNKISLGEDSKFDAVEQLARDLLPRLIPQNVTDLVLLSMVALPDTIPPHFQSSFTPISAAGTPQQIEHVSKLLASQFIGAGLSKYGKVRKEKSEEVKNVDDQVAPVKPATSANDSKKPVNQESADKSKLQPKPPVRRAKKFKLHEVTVKLDDSARDETALEAFKRVLETNNLEKFGAKTAINKIIVSLVCTFGGSMKTTLLDYILKDIKQQSDLALLWLYQEYANFKGYGAIKSDEEDIETSKYGNLLTLLLNQLQEEFDAGESLFTRILLEAPLLTNEATQVLQRFCQDPDRIGVGLNTLKTLVLYRPKANLLHNLLAFSMNPHNEIRSKALNIIKELFISNEEFRQEMETEALKITNYLLDEHPPKEVFSSVVAYTESPTWNEDLIKLCLNLYALLLPLKHSLIHEVENIYPKIPAEMKRTVLRSLEIPIRSMGMDSPYLLQFVEQCPQGTETLVTRVIHVLTERVAPSPALVERVRDLYEKKVSDVRFLVPVLAGLKRKEVLDALPKFMQLAPIVLKEVFNRALGASHGQTGPLSASELLVALHNIESSKTVDVKIVIRSISLLLQEKAVCTQESIIAALQELVEQTPLPTLLMRTALQALNLHPKLAGFTMQLMQKLVQKSVWKNKRVWEGFIVCCQRTKPQCFGILLQLPPPQLKSIFEVAGELREKLLEHVKQFPPHQKARIARAMMQVLEKDPAEEQRLAELAKKQEQERIAEQEKIYQQKLEEERRTKIKEEEDTKDQEDTLRDSQTDESENMAIKMEDEDIKDTSFESEASEKEEVSAIQTITGRN</sequence>
<dbReference type="GO" id="GO:0005847">
    <property type="term" value="C:mRNA cleavage and polyadenylation specificity factor complex"/>
    <property type="evidence" value="ECO:0007669"/>
    <property type="project" value="TreeGrafter"/>
</dbReference>
<feature type="domain" description="Symplekin C-terminal" evidence="6">
    <location>
        <begin position="860"/>
        <end position="1036"/>
    </location>
</feature>
<dbReference type="Pfam" id="PF11935">
    <property type="entry name" value="SYMPK_PTA1_N"/>
    <property type="match status" value="1"/>
</dbReference>
<proteinExistence type="predicted"/>
<evidence type="ECO:0000259" key="6">
    <source>
        <dbReference type="Pfam" id="PF12295"/>
    </source>
</evidence>
<keyword evidence="8" id="KW-1185">Reference proteome</keyword>
<protein>
    <submittedName>
        <fullName evidence="7">DgyrCDS2693</fullName>
    </submittedName>
</protein>
<dbReference type="PANTHER" id="PTHR15245:SF20">
    <property type="entry name" value="SYMPLEKIN"/>
    <property type="match status" value="1"/>
</dbReference>
<dbReference type="InterPro" id="IPR011989">
    <property type="entry name" value="ARM-like"/>
</dbReference>
<accession>A0A7I8VDT2</accession>
<feature type="region of interest" description="Disordered" evidence="4">
    <location>
        <begin position="465"/>
        <end position="507"/>
    </location>
</feature>
<evidence type="ECO:0000256" key="1">
    <source>
        <dbReference type="ARBA" id="ARBA00004123"/>
    </source>
</evidence>
<dbReference type="InterPro" id="IPR032460">
    <property type="entry name" value="Symplekin/Pta1_N"/>
</dbReference>
<evidence type="ECO:0000256" key="4">
    <source>
        <dbReference type="SAM" id="MobiDB-lite"/>
    </source>
</evidence>
<comment type="subcellular location">
    <subcellularLocation>
        <location evidence="1">Nucleus</location>
    </subcellularLocation>
</comment>
<dbReference type="InterPro" id="IPR022075">
    <property type="entry name" value="Symplekin_C"/>
</dbReference>